<dbReference type="InterPro" id="IPR003959">
    <property type="entry name" value="ATPase_AAA_core"/>
</dbReference>
<organism evidence="3 4">
    <name type="scientific">Cercospora berteroae</name>
    <dbReference type="NCBI Taxonomy" id="357750"/>
    <lineage>
        <taxon>Eukaryota</taxon>
        <taxon>Fungi</taxon>
        <taxon>Dikarya</taxon>
        <taxon>Ascomycota</taxon>
        <taxon>Pezizomycotina</taxon>
        <taxon>Dothideomycetes</taxon>
        <taxon>Dothideomycetidae</taxon>
        <taxon>Mycosphaerellales</taxon>
        <taxon>Mycosphaerellaceae</taxon>
        <taxon>Cercospora</taxon>
    </lineage>
</organism>
<dbReference type="Pfam" id="PF00004">
    <property type="entry name" value="AAA"/>
    <property type="match status" value="1"/>
</dbReference>
<dbReference type="GO" id="GO:0016887">
    <property type="term" value="F:ATP hydrolysis activity"/>
    <property type="evidence" value="ECO:0007669"/>
    <property type="project" value="InterPro"/>
</dbReference>
<protein>
    <recommendedName>
        <fullName evidence="2">ATPase AAA-type core domain-containing protein</fullName>
    </recommendedName>
</protein>
<feature type="region of interest" description="Disordered" evidence="1">
    <location>
        <begin position="1"/>
        <end position="50"/>
    </location>
</feature>
<sequence length="527" mass="59531">MPHDRTGKNGAKEQDDDCEVGIEIPAAPATSCDSAIISHDRTGKDRAEEQDDDCEVEKIVRDLSLLEVLAQGPVEVIEEPKYREKQQAIVRVEYQGPICEDGTRNWVTSYPDDCREEPENDKQAIILRYKKDESEQREKPLYLYSISVHNTELKSLIQDAFDGYPGFAEKLASGKFTFSFEQFAHYWDVFGAKLASLQDITLGKQLGIFYAALEEEIGQKVGESRELQQQGLITYGLLSMLFVPGDIVVDLSDGLYNLVRFVDSDGVRYGVEDCRLKINPLKGSRPIESLRYIPWTLHKKRETLVPKLVDRGRRAVKLNEAGYMMHTGFLMLITSKIRGFDFTNKKWAKFEVDNVTDIAWSENAFDRLVLSSARKRLVKALVDGNESHKGGLDDVIRGKGQGLVILLSGVPGTGKTLTAEAISEHLRIPPYSATAVSSTLRALFLRLLEYYRGVLILTTNRQVTFDQAFHSHIHLTMHYGALDQHARAQVWKTFLTKSNLATADYEQLGKLDLNGRRIKHMVKMAQL</sequence>
<feature type="domain" description="ATPase AAA-type core" evidence="2">
    <location>
        <begin position="405"/>
        <end position="434"/>
    </location>
</feature>
<name>A0A2S6CFD3_9PEZI</name>
<dbReference type="OrthoDB" id="10042665at2759"/>
<dbReference type="SUPFAM" id="SSF52540">
    <property type="entry name" value="P-loop containing nucleoside triphosphate hydrolases"/>
    <property type="match status" value="1"/>
</dbReference>
<gene>
    <name evidence="3" type="ORF">CBER1_08352</name>
</gene>
<dbReference type="EMBL" id="PNEN01000456">
    <property type="protein sequence ID" value="PPJ58452.1"/>
    <property type="molecule type" value="Genomic_DNA"/>
</dbReference>
<evidence type="ECO:0000259" key="2">
    <source>
        <dbReference type="Pfam" id="PF00004"/>
    </source>
</evidence>
<dbReference type="STRING" id="357750.A0A2S6CFD3"/>
<dbReference type="Gene3D" id="3.40.50.300">
    <property type="entry name" value="P-loop containing nucleotide triphosphate hydrolases"/>
    <property type="match status" value="1"/>
</dbReference>
<feature type="compositionally biased region" description="Basic and acidic residues" evidence="1">
    <location>
        <begin position="1"/>
        <end position="13"/>
    </location>
</feature>
<dbReference type="PANTHER" id="PTHR46411">
    <property type="entry name" value="FAMILY ATPASE, PUTATIVE-RELATED"/>
    <property type="match status" value="1"/>
</dbReference>
<accession>A0A2S6CFD3</accession>
<dbReference type="AlphaFoldDB" id="A0A2S6CFD3"/>
<feature type="compositionally biased region" description="Basic and acidic residues" evidence="1">
    <location>
        <begin position="38"/>
        <end position="47"/>
    </location>
</feature>
<keyword evidence="4" id="KW-1185">Reference proteome</keyword>
<reference evidence="4" key="1">
    <citation type="journal article" date="2017" name="bioRxiv">
        <title>Conservation of a gene cluster reveals novel cercosporin biosynthetic mechanisms and extends production to the genus Colletotrichum.</title>
        <authorList>
            <person name="de Jonge R."/>
            <person name="Ebert M.K."/>
            <person name="Huitt-Roehl C.R."/>
            <person name="Pal P."/>
            <person name="Suttle J.C."/>
            <person name="Spanner R.E."/>
            <person name="Neubauer J.D."/>
            <person name="Jurick W.M.II."/>
            <person name="Stott K.A."/>
            <person name="Secor G.A."/>
            <person name="Thomma B.P.H.J."/>
            <person name="Van de Peer Y."/>
            <person name="Townsend C.A."/>
            <person name="Bolton M.D."/>
        </authorList>
    </citation>
    <scope>NUCLEOTIDE SEQUENCE [LARGE SCALE GENOMIC DNA]</scope>
    <source>
        <strain evidence="4">CBS538.71</strain>
    </source>
</reference>
<dbReference type="PANTHER" id="PTHR46411:SF3">
    <property type="entry name" value="AAA+ ATPASE DOMAIN-CONTAINING PROTEIN"/>
    <property type="match status" value="1"/>
</dbReference>
<proteinExistence type="predicted"/>
<evidence type="ECO:0000256" key="1">
    <source>
        <dbReference type="SAM" id="MobiDB-lite"/>
    </source>
</evidence>
<evidence type="ECO:0000313" key="4">
    <source>
        <dbReference type="Proteomes" id="UP000237631"/>
    </source>
</evidence>
<comment type="caution">
    <text evidence="3">The sequence shown here is derived from an EMBL/GenBank/DDBJ whole genome shotgun (WGS) entry which is preliminary data.</text>
</comment>
<evidence type="ECO:0000313" key="3">
    <source>
        <dbReference type="EMBL" id="PPJ58452.1"/>
    </source>
</evidence>
<dbReference type="InterPro" id="IPR027417">
    <property type="entry name" value="P-loop_NTPase"/>
</dbReference>
<dbReference type="Proteomes" id="UP000237631">
    <property type="component" value="Unassembled WGS sequence"/>
</dbReference>
<dbReference type="GO" id="GO:0005524">
    <property type="term" value="F:ATP binding"/>
    <property type="evidence" value="ECO:0007669"/>
    <property type="project" value="InterPro"/>
</dbReference>